<dbReference type="Pfam" id="PF00994">
    <property type="entry name" value="MoCF_biosynth"/>
    <property type="match status" value="1"/>
</dbReference>
<dbReference type="UniPathway" id="UPA00344"/>
<dbReference type="RefSeq" id="WP_210726564.1">
    <property type="nucleotide sequence ID" value="NZ_CP039247.1"/>
</dbReference>
<keyword evidence="5" id="KW-1185">Reference proteome</keyword>
<dbReference type="InterPro" id="IPR001453">
    <property type="entry name" value="MoaB/Mog_dom"/>
</dbReference>
<dbReference type="CDD" id="cd00886">
    <property type="entry name" value="MogA_MoaB"/>
    <property type="match status" value="1"/>
</dbReference>
<dbReference type="SMART" id="SM00852">
    <property type="entry name" value="MoCF_biosynth"/>
    <property type="match status" value="1"/>
</dbReference>
<evidence type="ECO:0000313" key="4">
    <source>
        <dbReference type="EMBL" id="QCB27970.1"/>
    </source>
</evidence>
<accession>A0A4P7QF14</accession>
<dbReference type="Gene3D" id="3.40.980.10">
    <property type="entry name" value="MoaB/Mog-like domain"/>
    <property type="match status" value="1"/>
</dbReference>
<dbReference type="EMBL" id="CP039247">
    <property type="protein sequence ID" value="QCB27970.1"/>
    <property type="molecule type" value="Genomic_DNA"/>
</dbReference>
<sequence length="157" mass="16439">MARALVVVASTRAARGEYRDRSGALLVDWLRDQGFEVGEPLIVADSDMPSAMQTLFAGDPPRVVLTTGGTGITSDDHTVAAVRPYLDKELPGIMTEFFRRGVEKVPTAILSGGVAGIAGRTFVMTLPGSTGGVKDGIAVLEPVLDHIVALLEGTPGH</sequence>
<name>A0A4P7QF14_9CORY</name>
<dbReference type="KEGG" id="cee:CENDO_03380"/>
<dbReference type="InterPro" id="IPR036425">
    <property type="entry name" value="MoaB/Mog-like_dom_sf"/>
</dbReference>
<dbReference type="AlphaFoldDB" id="A0A4P7QF14"/>
<feature type="domain" description="MoaB/Mog" evidence="3">
    <location>
        <begin position="5"/>
        <end position="147"/>
    </location>
</feature>
<organism evidence="4 5">
    <name type="scientific">Corynebacterium endometrii</name>
    <dbReference type="NCBI Taxonomy" id="2488819"/>
    <lineage>
        <taxon>Bacteria</taxon>
        <taxon>Bacillati</taxon>
        <taxon>Actinomycetota</taxon>
        <taxon>Actinomycetes</taxon>
        <taxon>Mycobacteriales</taxon>
        <taxon>Corynebacteriaceae</taxon>
        <taxon>Corynebacterium</taxon>
    </lineage>
</organism>
<comment type="pathway">
    <text evidence="1">Cofactor biosynthesis; molybdopterin biosynthesis.</text>
</comment>
<evidence type="ECO:0000256" key="2">
    <source>
        <dbReference type="ARBA" id="ARBA00023150"/>
    </source>
</evidence>
<evidence type="ECO:0000256" key="1">
    <source>
        <dbReference type="ARBA" id="ARBA00005046"/>
    </source>
</evidence>
<evidence type="ECO:0000259" key="3">
    <source>
        <dbReference type="SMART" id="SM00852"/>
    </source>
</evidence>
<dbReference type="SUPFAM" id="SSF53218">
    <property type="entry name" value="Molybdenum cofactor biosynthesis proteins"/>
    <property type="match status" value="1"/>
</dbReference>
<dbReference type="Proteomes" id="UP000296352">
    <property type="component" value="Chromosome"/>
</dbReference>
<dbReference type="InterPro" id="IPR051920">
    <property type="entry name" value="MPT_Adenylyltrnsfr/MoaC-Rel"/>
</dbReference>
<dbReference type="GO" id="GO:0006777">
    <property type="term" value="P:Mo-molybdopterin cofactor biosynthetic process"/>
    <property type="evidence" value="ECO:0007669"/>
    <property type="project" value="UniProtKB-KW"/>
</dbReference>
<gene>
    <name evidence="4" type="primary">moaB1</name>
    <name evidence="4" type="ORF">CENDO_03380</name>
</gene>
<keyword evidence="2" id="KW-0501">Molybdenum cofactor biosynthesis</keyword>
<dbReference type="InterPro" id="IPR008284">
    <property type="entry name" value="MoCF_biosynth_CS"/>
</dbReference>
<reference evidence="4 5" key="1">
    <citation type="submission" date="2019-04" db="EMBL/GenBank/DDBJ databases">
        <title>Corynebacterium endometrii sp. nov., isolated from the uterus of a cow with endometritis.</title>
        <authorList>
            <person name="Ballas P."/>
            <person name="Ruckert C."/>
            <person name="Wagener K."/>
            <person name="Drillich M."/>
            <person name="Kaempfer P."/>
            <person name="Busse H.-J."/>
            <person name="Ehling-Schulz M."/>
        </authorList>
    </citation>
    <scope>NUCLEOTIDE SEQUENCE [LARGE SCALE GENOMIC DNA]</scope>
    <source>
        <strain evidence="4 5">LMM-1653</strain>
    </source>
</reference>
<proteinExistence type="predicted"/>
<dbReference type="PANTHER" id="PTHR43764:SF1">
    <property type="entry name" value="MOLYBDOPTERIN MOLYBDOTRANSFERASE"/>
    <property type="match status" value="1"/>
</dbReference>
<protein>
    <submittedName>
        <fullName evidence="4">Molybdenum cofactor biosynthesis protein B</fullName>
    </submittedName>
</protein>
<dbReference type="PANTHER" id="PTHR43764">
    <property type="entry name" value="MOLYBDENUM COFACTOR BIOSYNTHESIS"/>
    <property type="match status" value="1"/>
</dbReference>
<evidence type="ECO:0000313" key="5">
    <source>
        <dbReference type="Proteomes" id="UP000296352"/>
    </source>
</evidence>
<dbReference type="PROSITE" id="PS01078">
    <property type="entry name" value="MOCF_BIOSYNTHESIS_1"/>
    <property type="match status" value="1"/>
</dbReference>